<sequence length="70" mass="7967">VSIFKPGMLIRLRGKQTWFEDFSELKGFGLRVDTLASAMIHDAERVKLGLVEKTPRYFIGNDPIKSSLEL</sequence>
<evidence type="ECO:0000313" key="1">
    <source>
        <dbReference type="EMBL" id="SVB85070.1"/>
    </source>
</evidence>
<accession>A0A382HCR3</accession>
<feature type="non-terminal residue" evidence="1">
    <location>
        <position position="1"/>
    </location>
</feature>
<dbReference type="EMBL" id="UINC01060498">
    <property type="protein sequence ID" value="SVB85070.1"/>
    <property type="molecule type" value="Genomic_DNA"/>
</dbReference>
<organism evidence="1">
    <name type="scientific">marine metagenome</name>
    <dbReference type="NCBI Taxonomy" id="408172"/>
    <lineage>
        <taxon>unclassified sequences</taxon>
        <taxon>metagenomes</taxon>
        <taxon>ecological metagenomes</taxon>
    </lineage>
</organism>
<proteinExistence type="predicted"/>
<protein>
    <submittedName>
        <fullName evidence="1">Uncharacterized protein</fullName>
    </submittedName>
</protein>
<dbReference type="AlphaFoldDB" id="A0A382HCR3"/>
<gene>
    <name evidence="1" type="ORF">METZ01_LOCUS237924</name>
</gene>
<reference evidence="1" key="1">
    <citation type="submission" date="2018-05" db="EMBL/GenBank/DDBJ databases">
        <authorList>
            <person name="Lanie J.A."/>
            <person name="Ng W.-L."/>
            <person name="Kazmierczak K.M."/>
            <person name="Andrzejewski T.M."/>
            <person name="Davidsen T.M."/>
            <person name="Wayne K.J."/>
            <person name="Tettelin H."/>
            <person name="Glass J.I."/>
            <person name="Rusch D."/>
            <person name="Podicherti R."/>
            <person name="Tsui H.-C.T."/>
            <person name="Winkler M.E."/>
        </authorList>
    </citation>
    <scope>NUCLEOTIDE SEQUENCE</scope>
</reference>
<name>A0A382HCR3_9ZZZZ</name>